<evidence type="ECO:0000256" key="1">
    <source>
        <dbReference type="SAM" id="MobiDB-lite"/>
    </source>
</evidence>
<accession>L9ZBP8</accession>
<keyword evidence="3" id="KW-1185">Reference proteome</keyword>
<dbReference type="AlphaFoldDB" id="L9ZBP8"/>
<organism evidence="2 3">
    <name type="scientific">Natrinema gari JCM 14663</name>
    <dbReference type="NCBI Taxonomy" id="1230459"/>
    <lineage>
        <taxon>Archaea</taxon>
        <taxon>Methanobacteriati</taxon>
        <taxon>Methanobacteriota</taxon>
        <taxon>Stenosarchaea group</taxon>
        <taxon>Halobacteria</taxon>
        <taxon>Halobacteriales</taxon>
        <taxon>Natrialbaceae</taxon>
        <taxon>Natrinema</taxon>
    </lineage>
</organism>
<sequence>MSDDDSRDLQNPARADASPPTSDRSAAGSTTWTGLTALQRDCLEAVARCEHTGDTTDERAITYALEYAYPSVDYAQLHSTLAMLTAHELVTSRRVDEGTSEYTPTDAGRALLARRATQLAAACGVAIGDRSAAELEAIENAAVPPKCDRDG</sequence>
<dbReference type="EMBL" id="AOIJ01000030">
    <property type="protein sequence ID" value="ELY83905.1"/>
    <property type="molecule type" value="Genomic_DNA"/>
</dbReference>
<evidence type="ECO:0000313" key="2">
    <source>
        <dbReference type="EMBL" id="ELY83905.1"/>
    </source>
</evidence>
<dbReference type="Proteomes" id="UP000011592">
    <property type="component" value="Unassembled WGS sequence"/>
</dbReference>
<dbReference type="InterPro" id="IPR036390">
    <property type="entry name" value="WH_DNA-bd_sf"/>
</dbReference>
<dbReference type="SUPFAM" id="SSF46785">
    <property type="entry name" value="Winged helix' DNA-binding domain"/>
    <property type="match status" value="1"/>
</dbReference>
<feature type="compositionally biased region" description="Polar residues" evidence="1">
    <location>
        <begin position="19"/>
        <end position="29"/>
    </location>
</feature>
<name>L9ZBP8_9EURY</name>
<gene>
    <name evidence="2" type="ORF">C486_01719</name>
</gene>
<proteinExistence type="predicted"/>
<evidence type="ECO:0008006" key="4">
    <source>
        <dbReference type="Google" id="ProtNLM"/>
    </source>
</evidence>
<comment type="caution">
    <text evidence="2">The sequence shown here is derived from an EMBL/GenBank/DDBJ whole genome shotgun (WGS) entry which is preliminary data.</text>
</comment>
<protein>
    <recommendedName>
        <fullName evidence="4">Transcriptional regulator PadR family protein</fullName>
    </recommendedName>
</protein>
<dbReference type="PATRIC" id="fig|1230459.4.peg.343"/>
<evidence type="ECO:0000313" key="3">
    <source>
        <dbReference type="Proteomes" id="UP000011592"/>
    </source>
</evidence>
<feature type="region of interest" description="Disordered" evidence="1">
    <location>
        <begin position="1"/>
        <end position="29"/>
    </location>
</feature>
<dbReference type="RefSeq" id="WP_008452301.1">
    <property type="nucleotide sequence ID" value="NZ_AOIJ01000030.1"/>
</dbReference>
<reference evidence="2 3" key="1">
    <citation type="journal article" date="2014" name="PLoS Genet.">
        <title>Phylogenetically driven sequencing of extremely halophilic archaea reveals strategies for static and dynamic osmo-response.</title>
        <authorList>
            <person name="Becker E.A."/>
            <person name="Seitzer P.M."/>
            <person name="Tritt A."/>
            <person name="Larsen D."/>
            <person name="Krusor M."/>
            <person name="Yao A.I."/>
            <person name="Wu D."/>
            <person name="Madern D."/>
            <person name="Eisen J.A."/>
            <person name="Darling A.E."/>
            <person name="Facciotti M.T."/>
        </authorList>
    </citation>
    <scope>NUCLEOTIDE SEQUENCE [LARGE SCALE GENOMIC DNA]</scope>
    <source>
        <strain evidence="2 3">JCM 14663</strain>
    </source>
</reference>